<dbReference type="OrthoDB" id="410155at2759"/>
<feature type="domain" description="Reverse transcriptase" evidence="2">
    <location>
        <begin position="616"/>
        <end position="861"/>
    </location>
</feature>
<dbReference type="Gene3D" id="3.60.10.10">
    <property type="entry name" value="Endonuclease/exonuclease/phosphatase"/>
    <property type="match status" value="1"/>
</dbReference>
<dbReference type="InterPro" id="IPR005135">
    <property type="entry name" value="Endo/exonuclease/phosphatase"/>
</dbReference>
<feature type="region of interest" description="Disordered" evidence="1">
    <location>
        <begin position="123"/>
        <end position="144"/>
    </location>
</feature>
<name>A0A4C2A9N2_EUMVA</name>
<feature type="region of interest" description="Disordered" evidence="1">
    <location>
        <begin position="78"/>
        <end position="111"/>
    </location>
</feature>
<keyword evidence="3" id="KW-0808">Transferase</keyword>
<feature type="compositionally biased region" description="Polar residues" evidence="1">
    <location>
        <begin position="85"/>
        <end position="97"/>
    </location>
</feature>
<dbReference type="Pfam" id="PF03372">
    <property type="entry name" value="Exo_endo_phos"/>
    <property type="match status" value="1"/>
</dbReference>
<dbReference type="InterPro" id="IPR036691">
    <property type="entry name" value="Endo/exonu/phosph_ase_sf"/>
</dbReference>
<dbReference type="Proteomes" id="UP000299102">
    <property type="component" value="Unassembled WGS sequence"/>
</dbReference>
<keyword evidence="4" id="KW-1185">Reference proteome</keyword>
<reference evidence="3 4" key="1">
    <citation type="journal article" date="2019" name="Commun. Biol.">
        <title>The bagworm genome reveals a unique fibroin gene that provides high tensile strength.</title>
        <authorList>
            <person name="Kono N."/>
            <person name="Nakamura H."/>
            <person name="Ohtoshi R."/>
            <person name="Tomita M."/>
            <person name="Numata K."/>
            <person name="Arakawa K."/>
        </authorList>
    </citation>
    <scope>NUCLEOTIDE SEQUENCE [LARGE SCALE GENOMIC DNA]</scope>
</reference>
<evidence type="ECO:0000313" key="4">
    <source>
        <dbReference type="Proteomes" id="UP000299102"/>
    </source>
</evidence>
<dbReference type="PANTHER" id="PTHR36688">
    <property type="entry name" value="ENDO/EXONUCLEASE/PHOSPHATASE DOMAIN-CONTAINING PROTEIN"/>
    <property type="match status" value="1"/>
</dbReference>
<dbReference type="InterPro" id="IPR052560">
    <property type="entry name" value="RdDP_mobile_element"/>
</dbReference>
<gene>
    <name evidence="3" type="ORF">EVAR_83554_1</name>
</gene>
<sequence length="893" mass="100439">MVLAILDKSEGTYIKPFENMWSPEWAEAPYRRGMPGQCERTGSGRTSCCNCGQSHTANYGGCPFAPKPRPVPRLNKPKTVAPTISKPTVTPPTNKTSAGDDGFRPAPVPSINPWARRKEEFMAKETTRREPPKPPTPLRHAGSAASALGEDITTIMSILQVVRSAEVSALAAKFRKAKHGVDRLQIILENQDLINSTTELGKCALEYQADIIMVQETHLKPHFRNSCKISNYILLRTDRQGAPKGGTAIYYNRALYCCPIDTPQLTNIEATACRLSMTGHSIIILVSVYLPPKKELLRSDLEALFALGDAVILVGDFNSKSSNWNCNYTNRNGRVMEALVESLHYDIITLLTPTHYPNNTNHRPDILDIALMKGVSTALEEIDTPTLNNIPNDIVSTDDIDNAIGALTNHITTVVESSSRTVPANSDRRELPGDVIELIRDKNAALRRAGKYPTCENRSCARTLQRKVKERIKEVRNENWSDLMSEITPSHKAYWGLAKAMKTEGTVPTPALKRPDMSIAFDDREKAECLADSIELQCSDNPPYDLEHVRRVEEEVRNRVTLPPEDDLDPITQDEISKHIKGLKIRKAPGRDTISSKALKCFSAPLVSLLVAIFNACIQNCYFPTAWKEAVVIGIPKPGETTRPPRQLQTNKSLEHLIILAPQQALRLVEHISEGFKVKRKTVAVFFDVAKAFDRVWHAGLIHKLYQLELPDRLVLIIHHYISNRHFSFRLDNTYSSMRPIRAGVPQGSTLSPLLYSAYINDIPRPSSGVQLALFADDTALYLRSNSIGNILPRLQRAIDELTQWLRLWRIDVNPDKSAAIYFNYSSRKLKNPVPFDTPHLRILNQPIPWQHKYKYLGITIDKHLHFRDHIARVKKLASFYLSRLNGMIGRKK</sequence>
<dbReference type="AlphaFoldDB" id="A0A4C2A9N2"/>
<evidence type="ECO:0000313" key="3">
    <source>
        <dbReference type="EMBL" id="GBP95914.1"/>
    </source>
</evidence>
<proteinExistence type="predicted"/>
<dbReference type="InterPro" id="IPR043502">
    <property type="entry name" value="DNA/RNA_pol_sf"/>
</dbReference>
<dbReference type="InterPro" id="IPR000477">
    <property type="entry name" value="RT_dom"/>
</dbReference>
<dbReference type="Pfam" id="PF00078">
    <property type="entry name" value="RVT_1"/>
    <property type="match status" value="1"/>
</dbReference>
<feature type="compositionally biased region" description="Basic and acidic residues" evidence="1">
    <location>
        <begin position="123"/>
        <end position="132"/>
    </location>
</feature>
<keyword evidence="3" id="KW-0548">Nucleotidyltransferase</keyword>
<accession>A0A4C2A9N2</accession>
<keyword evidence="3" id="KW-0695">RNA-directed DNA polymerase</keyword>
<dbReference type="EMBL" id="BGZK01002699">
    <property type="protein sequence ID" value="GBP95914.1"/>
    <property type="molecule type" value="Genomic_DNA"/>
</dbReference>
<evidence type="ECO:0000256" key="1">
    <source>
        <dbReference type="SAM" id="MobiDB-lite"/>
    </source>
</evidence>
<dbReference type="PANTHER" id="PTHR36688:SF1">
    <property type="entry name" value="ENDONUCLEASE_EXONUCLEASE_PHOSPHATASE DOMAIN-CONTAINING PROTEIN"/>
    <property type="match status" value="1"/>
</dbReference>
<dbReference type="CDD" id="cd01650">
    <property type="entry name" value="RT_nLTR_like"/>
    <property type="match status" value="1"/>
</dbReference>
<dbReference type="SUPFAM" id="SSF56219">
    <property type="entry name" value="DNase I-like"/>
    <property type="match status" value="1"/>
</dbReference>
<organism evidence="3 4">
    <name type="scientific">Eumeta variegata</name>
    <name type="common">Bagworm moth</name>
    <name type="synonym">Eumeta japonica</name>
    <dbReference type="NCBI Taxonomy" id="151549"/>
    <lineage>
        <taxon>Eukaryota</taxon>
        <taxon>Metazoa</taxon>
        <taxon>Ecdysozoa</taxon>
        <taxon>Arthropoda</taxon>
        <taxon>Hexapoda</taxon>
        <taxon>Insecta</taxon>
        <taxon>Pterygota</taxon>
        <taxon>Neoptera</taxon>
        <taxon>Endopterygota</taxon>
        <taxon>Lepidoptera</taxon>
        <taxon>Glossata</taxon>
        <taxon>Ditrysia</taxon>
        <taxon>Tineoidea</taxon>
        <taxon>Psychidae</taxon>
        <taxon>Oiketicinae</taxon>
        <taxon>Eumeta</taxon>
    </lineage>
</organism>
<protein>
    <submittedName>
        <fullName evidence="3">RNA-directed DNA polymerase from mobile element jockey</fullName>
    </submittedName>
</protein>
<comment type="caution">
    <text evidence="3">The sequence shown here is derived from an EMBL/GenBank/DDBJ whole genome shotgun (WGS) entry which is preliminary data.</text>
</comment>
<evidence type="ECO:0000259" key="2">
    <source>
        <dbReference type="PROSITE" id="PS50878"/>
    </source>
</evidence>
<dbReference type="SUPFAM" id="SSF56672">
    <property type="entry name" value="DNA/RNA polymerases"/>
    <property type="match status" value="1"/>
</dbReference>
<dbReference type="PROSITE" id="PS50878">
    <property type="entry name" value="RT_POL"/>
    <property type="match status" value="1"/>
</dbReference>
<dbReference type="GO" id="GO:0003964">
    <property type="term" value="F:RNA-directed DNA polymerase activity"/>
    <property type="evidence" value="ECO:0007669"/>
    <property type="project" value="UniProtKB-KW"/>
</dbReference>